<dbReference type="GO" id="GO:0016491">
    <property type="term" value="F:oxidoreductase activity"/>
    <property type="evidence" value="ECO:0007669"/>
    <property type="project" value="InterPro"/>
</dbReference>
<dbReference type="InParanoid" id="A0A1J7JR02"/>
<gene>
    <name evidence="2" type="ORF">CONLIGDRAFT_702751</name>
</gene>
<proteinExistence type="inferred from homology"/>
<accession>A0A1J7JR02</accession>
<protein>
    <submittedName>
        <fullName evidence="2">Methyltransferase CmcJ</fullName>
    </submittedName>
</protein>
<dbReference type="PANTHER" id="PTHR34598">
    <property type="entry name" value="BLL6449 PROTEIN"/>
    <property type="match status" value="1"/>
</dbReference>
<dbReference type="AlphaFoldDB" id="A0A1J7JR02"/>
<comment type="similarity">
    <text evidence="1">Belongs to the asaB hydroxylase/desaturase family.</text>
</comment>
<dbReference type="NCBIfam" id="NF041278">
    <property type="entry name" value="CmcJ_NvfI_EfuI"/>
    <property type="match status" value="1"/>
</dbReference>
<organism evidence="2 3">
    <name type="scientific">Coniochaeta ligniaria NRRL 30616</name>
    <dbReference type="NCBI Taxonomy" id="1408157"/>
    <lineage>
        <taxon>Eukaryota</taxon>
        <taxon>Fungi</taxon>
        <taxon>Dikarya</taxon>
        <taxon>Ascomycota</taxon>
        <taxon>Pezizomycotina</taxon>
        <taxon>Sordariomycetes</taxon>
        <taxon>Sordariomycetidae</taxon>
        <taxon>Coniochaetales</taxon>
        <taxon>Coniochaetaceae</taxon>
        <taxon>Coniochaeta</taxon>
    </lineage>
</organism>
<dbReference type="OrthoDB" id="412788at2759"/>
<evidence type="ECO:0000313" key="3">
    <source>
        <dbReference type="Proteomes" id="UP000182658"/>
    </source>
</evidence>
<dbReference type="STRING" id="1408157.A0A1J7JR02"/>
<dbReference type="GO" id="GO:0008168">
    <property type="term" value="F:methyltransferase activity"/>
    <property type="evidence" value="ECO:0007669"/>
    <property type="project" value="UniProtKB-KW"/>
</dbReference>
<dbReference type="Proteomes" id="UP000182658">
    <property type="component" value="Unassembled WGS sequence"/>
</dbReference>
<keyword evidence="2" id="KW-0808">Transferase</keyword>
<dbReference type="PANTHER" id="PTHR34598:SF3">
    <property type="entry name" value="OXIDOREDUCTASE AN1597"/>
    <property type="match status" value="1"/>
</dbReference>
<evidence type="ECO:0000313" key="2">
    <source>
        <dbReference type="EMBL" id="OIW30194.1"/>
    </source>
</evidence>
<dbReference type="GO" id="GO:0032259">
    <property type="term" value="P:methylation"/>
    <property type="evidence" value="ECO:0007669"/>
    <property type="project" value="UniProtKB-KW"/>
</dbReference>
<evidence type="ECO:0000256" key="1">
    <source>
        <dbReference type="ARBA" id="ARBA00023604"/>
    </source>
</evidence>
<keyword evidence="3" id="KW-1185">Reference proteome</keyword>
<sequence>MAGHDEIASLHYAKWLKLYEVEKPFVVISDLTSTDKSEYRHTNVEMIEGEPEIITDIRGKESNFTLDSHGFEVCSHTWDTPDWSNKDEIERRYFPEVESLLRKQIPGLTEIRIFDWRLRRNVPYREAGLHRIDLNDSTHYLLPATAAHIDQTPGSTRGRVMRHMGDQADALLRGRVRIVNIWRPIKHPVGDWPLALCDGSTVDRADLLATDHVTRDYVGETYNMLYRDMYRWYYLNTQTPDEVLLFKMFDSELRIKARHCPHASFQHRTVPDGTLPRESIEVRALVFSDVGTESEYK</sequence>
<name>A0A1J7JR02_9PEZI</name>
<dbReference type="InterPro" id="IPR044053">
    <property type="entry name" value="AsaB-like"/>
</dbReference>
<reference evidence="2 3" key="1">
    <citation type="submission" date="2016-10" db="EMBL/GenBank/DDBJ databases">
        <title>Draft genome sequence of Coniochaeta ligniaria NRRL30616, a lignocellulolytic fungus for bioabatement of inhibitors in plant biomass hydrolysates.</title>
        <authorList>
            <consortium name="DOE Joint Genome Institute"/>
            <person name="Jimenez D.J."/>
            <person name="Hector R.E."/>
            <person name="Riley R."/>
            <person name="Sun H."/>
            <person name="Grigoriev I.V."/>
            <person name="Van Elsas J.D."/>
            <person name="Nichols N.N."/>
        </authorList>
    </citation>
    <scope>NUCLEOTIDE SEQUENCE [LARGE SCALE GENOMIC DNA]</scope>
    <source>
        <strain evidence="2 3">NRRL 30616</strain>
    </source>
</reference>
<keyword evidence="2" id="KW-0489">Methyltransferase</keyword>
<dbReference type="EMBL" id="KV875097">
    <property type="protein sequence ID" value="OIW30194.1"/>
    <property type="molecule type" value="Genomic_DNA"/>
</dbReference>